<evidence type="ECO:0000313" key="6">
    <source>
        <dbReference type="Proteomes" id="UP000270661"/>
    </source>
</evidence>
<keyword evidence="2" id="KW-0963">Cytoplasm</keyword>
<evidence type="ECO:0000313" key="5">
    <source>
        <dbReference type="EMBL" id="RMM53314.1"/>
    </source>
</evidence>
<dbReference type="InterPro" id="IPR002059">
    <property type="entry name" value="CSP_DNA-bd"/>
</dbReference>
<reference evidence="5 6" key="1">
    <citation type="submission" date="2018-08" db="EMBL/GenBank/DDBJ databases">
        <title>Recombination of ecologically and evolutionarily significant loci maintains genetic cohesion in the Pseudomonas syringae species complex.</title>
        <authorList>
            <person name="Dillon M."/>
            <person name="Thakur S."/>
            <person name="Almeida R.N.D."/>
            <person name="Weir B.S."/>
            <person name="Guttman D.S."/>
        </authorList>
    </citation>
    <scope>NUCLEOTIDE SEQUENCE [LARGE SCALE GENOMIC DNA]</scope>
    <source>
        <strain evidence="5 6">NCPPB2445</strain>
    </source>
</reference>
<dbReference type="InterPro" id="IPR012340">
    <property type="entry name" value="NA-bd_OB-fold"/>
</dbReference>
<sequence>MKEAVINLSVKGNKKMAERQSGTVKWFNDEKGFGFITPESGPDLFVHFRAIQGNGFKSLKEGQKVTFVAVQGQKGMQADEVVAEA</sequence>
<comment type="caution">
    <text evidence="5">The sequence shown here is derived from an EMBL/GenBank/DDBJ whole genome shotgun (WGS) entry which is preliminary data.</text>
</comment>
<name>A0A3M3EV73_9PSED</name>
<dbReference type="Pfam" id="PF00313">
    <property type="entry name" value="CSD"/>
    <property type="match status" value="1"/>
</dbReference>
<dbReference type="GO" id="GO:0003676">
    <property type="term" value="F:nucleic acid binding"/>
    <property type="evidence" value="ECO:0007669"/>
    <property type="project" value="InterPro"/>
</dbReference>
<dbReference type="FunFam" id="2.40.50.140:FF:000006">
    <property type="entry name" value="Cold shock protein CspC"/>
    <property type="match status" value="1"/>
</dbReference>
<dbReference type="PROSITE" id="PS51857">
    <property type="entry name" value="CSD_2"/>
    <property type="match status" value="1"/>
</dbReference>
<evidence type="ECO:0000256" key="1">
    <source>
        <dbReference type="ARBA" id="ARBA00004496"/>
    </source>
</evidence>
<dbReference type="PROSITE" id="PS00352">
    <property type="entry name" value="CSD_1"/>
    <property type="match status" value="1"/>
</dbReference>
<evidence type="ECO:0000256" key="3">
    <source>
        <dbReference type="RuleBase" id="RU000408"/>
    </source>
</evidence>
<dbReference type="AlphaFoldDB" id="A0A3M3EV73"/>
<proteinExistence type="predicted"/>
<dbReference type="CDD" id="cd04458">
    <property type="entry name" value="CSP_CDS"/>
    <property type="match status" value="1"/>
</dbReference>
<comment type="subcellular location">
    <subcellularLocation>
        <location evidence="1 3">Cytoplasm</location>
    </subcellularLocation>
</comment>
<accession>A0A3M3EV73</accession>
<dbReference type="PRINTS" id="PR00050">
    <property type="entry name" value="COLDSHOCK"/>
</dbReference>
<dbReference type="Gene3D" id="2.40.50.140">
    <property type="entry name" value="Nucleic acid-binding proteins"/>
    <property type="match status" value="1"/>
</dbReference>
<dbReference type="PANTHER" id="PTHR11544">
    <property type="entry name" value="COLD SHOCK DOMAIN CONTAINING PROTEINS"/>
    <property type="match status" value="1"/>
</dbReference>
<keyword evidence="6" id="KW-1185">Reference proteome</keyword>
<protein>
    <recommendedName>
        <fullName evidence="4">CSD domain-containing protein</fullName>
    </recommendedName>
</protein>
<dbReference type="EMBL" id="RBOJ01000035">
    <property type="protein sequence ID" value="RMM53314.1"/>
    <property type="molecule type" value="Genomic_DNA"/>
</dbReference>
<evidence type="ECO:0000256" key="2">
    <source>
        <dbReference type="ARBA" id="ARBA00022490"/>
    </source>
</evidence>
<dbReference type="STRING" id="47879.AXG94_09045"/>
<evidence type="ECO:0000259" key="4">
    <source>
        <dbReference type="PROSITE" id="PS51857"/>
    </source>
</evidence>
<dbReference type="InterPro" id="IPR019844">
    <property type="entry name" value="CSD_CS"/>
</dbReference>
<dbReference type="SUPFAM" id="SSF50249">
    <property type="entry name" value="Nucleic acid-binding proteins"/>
    <property type="match status" value="1"/>
</dbReference>
<organism evidence="5 6">
    <name type="scientific">Pseudomonas corrugata</name>
    <dbReference type="NCBI Taxonomy" id="47879"/>
    <lineage>
        <taxon>Bacteria</taxon>
        <taxon>Pseudomonadati</taxon>
        <taxon>Pseudomonadota</taxon>
        <taxon>Gammaproteobacteria</taxon>
        <taxon>Pseudomonadales</taxon>
        <taxon>Pseudomonadaceae</taxon>
        <taxon>Pseudomonas</taxon>
    </lineage>
</organism>
<dbReference type="InterPro" id="IPR011129">
    <property type="entry name" value="CSD"/>
</dbReference>
<gene>
    <name evidence="5" type="ORF">ALQ77_03406</name>
</gene>
<dbReference type="PIRSF" id="PIRSF002599">
    <property type="entry name" value="Cold_shock_A"/>
    <property type="match status" value="1"/>
</dbReference>
<dbReference type="SMART" id="SM00357">
    <property type="entry name" value="CSP"/>
    <property type="match status" value="1"/>
</dbReference>
<dbReference type="InterPro" id="IPR012156">
    <property type="entry name" value="Cold_shock_CspA"/>
</dbReference>
<dbReference type="InterPro" id="IPR050181">
    <property type="entry name" value="Cold_shock_domain"/>
</dbReference>
<dbReference type="GO" id="GO:0005829">
    <property type="term" value="C:cytosol"/>
    <property type="evidence" value="ECO:0007669"/>
    <property type="project" value="UniProtKB-ARBA"/>
</dbReference>
<feature type="domain" description="CSD" evidence="4">
    <location>
        <begin position="19"/>
        <end position="83"/>
    </location>
</feature>
<dbReference type="Proteomes" id="UP000270661">
    <property type="component" value="Unassembled WGS sequence"/>
</dbReference>